<dbReference type="EMBL" id="MFYX01000157">
    <property type="protein sequence ID" value="OGJ99936.1"/>
    <property type="molecule type" value="Genomic_DNA"/>
</dbReference>
<dbReference type="Gene3D" id="3.40.50.2000">
    <property type="entry name" value="Glycogen Phosphorylase B"/>
    <property type="match status" value="2"/>
</dbReference>
<dbReference type="SUPFAM" id="SSF53756">
    <property type="entry name" value="UDP-Glycosyltransferase/glycogen phosphorylase"/>
    <property type="match status" value="1"/>
</dbReference>
<accession>A0A1F7F060</accession>
<feature type="domain" description="Glycosyltransferase subfamily 4-like N-terminal" evidence="3">
    <location>
        <begin position="17"/>
        <end position="200"/>
    </location>
</feature>
<dbReference type="InterPro" id="IPR028098">
    <property type="entry name" value="Glyco_trans_4-like_N"/>
</dbReference>
<dbReference type="GO" id="GO:0016758">
    <property type="term" value="F:hexosyltransferase activity"/>
    <property type="evidence" value="ECO:0007669"/>
    <property type="project" value="TreeGrafter"/>
</dbReference>
<evidence type="ECO:0008006" key="6">
    <source>
        <dbReference type="Google" id="ProtNLM"/>
    </source>
</evidence>
<evidence type="ECO:0000313" key="4">
    <source>
        <dbReference type="EMBL" id="OGJ99936.1"/>
    </source>
</evidence>
<organism evidence="4 5">
    <name type="scientific">Candidatus Raymondbacteria bacterium RIFOXYD12_FULL_49_13</name>
    <dbReference type="NCBI Taxonomy" id="1817890"/>
    <lineage>
        <taxon>Bacteria</taxon>
        <taxon>Raymondiibacteriota</taxon>
    </lineage>
</organism>
<feature type="transmembrane region" description="Helical" evidence="1">
    <location>
        <begin position="85"/>
        <end position="102"/>
    </location>
</feature>
<feature type="domain" description="Glycosyl transferase family 1" evidence="2">
    <location>
        <begin position="222"/>
        <end position="380"/>
    </location>
</feature>
<reference evidence="4 5" key="1">
    <citation type="journal article" date="2016" name="Nat. Commun.">
        <title>Thousands of microbial genomes shed light on interconnected biogeochemical processes in an aquifer system.</title>
        <authorList>
            <person name="Anantharaman K."/>
            <person name="Brown C.T."/>
            <person name="Hug L.A."/>
            <person name="Sharon I."/>
            <person name="Castelle C.J."/>
            <person name="Probst A.J."/>
            <person name="Thomas B.C."/>
            <person name="Singh A."/>
            <person name="Wilkins M.J."/>
            <person name="Karaoz U."/>
            <person name="Brodie E.L."/>
            <person name="Williams K.H."/>
            <person name="Hubbard S.S."/>
            <person name="Banfield J.F."/>
        </authorList>
    </citation>
    <scope>NUCLEOTIDE SEQUENCE [LARGE SCALE GENOMIC DNA]</scope>
</reference>
<dbReference type="Pfam" id="PF00534">
    <property type="entry name" value="Glycos_transf_1"/>
    <property type="match status" value="1"/>
</dbReference>
<proteinExistence type="predicted"/>
<sequence length="408" mass="46294">MTIIFLTHYFPPEVNAPASRTYENAKRWVVAGHRVRVVTCVPNCPDGIVYKGYRNRLFQKEMVDGIEVIRLWTFIAPNKGAFRRILNYLSYMVAAIAVGMFICKPDIMIATSPQFFCGFAGAVIKKIRRFCFVLEIRDIWPESITTVGAMKKGKVIRFLEALEKVMYNSADHVVAVGEGYRENIVAKGVARGKTSVVYNGADVERYVPMTANAAFKDKYHLSGNMIIGYIGTVGMAHGLEVMIRAAQKTRDRDWTWMVVGDGARRENLEQRSNEADLSNLIFTGRLPKEEMPRVWSALDICFIHLRKTDLFTTVIPSKMFEAMAMEKPIIMGVQGEASDILLRSGAGFIIEPENEDMLIQIVKQFADNPSQLEMLGKKGRLFVQEFFNRNALAEQYLTILENQRCEKK</sequence>
<dbReference type="InterPro" id="IPR001296">
    <property type="entry name" value="Glyco_trans_1"/>
</dbReference>
<evidence type="ECO:0000313" key="5">
    <source>
        <dbReference type="Proteomes" id="UP000179243"/>
    </source>
</evidence>
<evidence type="ECO:0000259" key="3">
    <source>
        <dbReference type="Pfam" id="PF13579"/>
    </source>
</evidence>
<name>A0A1F7F060_UNCRA</name>
<dbReference type="PANTHER" id="PTHR45947:SF3">
    <property type="entry name" value="SULFOQUINOVOSYL TRANSFERASE SQD2"/>
    <property type="match status" value="1"/>
</dbReference>
<keyword evidence="1" id="KW-0472">Membrane</keyword>
<dbReference type="Proteomes" id="UP000179243">
    <property type="component" value="Unassembled WGS sequence"/>
</dbReference>
<dbReference type="AlphaFoldDB" id="A0A1F7F060"/>
<gene>
    <name evidence="4" type="ORF">A2519_00340</name>
</gene>
<dbReference type="PANTHER" id="PTHR45947">
    <property type="entry name" value="SULFOQUINOVOSYL TRANSFERASE SQD2"/>
    <property type="match status" value="1"/>
</dbReference>
<protein>
    <recommendedName>
        <fullName evidence="6">Glycosyltransferase WbuB</fullName>
    </recommendedName>
</protein>
<dbReference type="InterPro" id="IPR050194">
    <property type="entry name" value="Glycosyltransferase_grp1"/>
</dbReference>
<keyword evidence="1" id="KW-1133">Transmembrane helix</keyword>
<dbReference type="Pfam" id="PF13579">
    <property type="entry name" value="Glyco_trans_4_4"/>
    <property type="match status" value="1"/>
</dbReference>
<comment type="caution">
    <text evidence="4">The sequence shown here is derived from an EMBL/GenBank/DDBJ whole genome shotgun (WGS) entry which is preliminary data.</text>
</comment>
<evidence type="ECO:0000259" key="2">
    <source>
        <dbReference type="Pfam" id="PF00534"/>
    </source>
</evidence>
<evidence type="ECO:0000256" key="1">
    <source>
        <dbReference type="SAM" id="Phobius"/>
    </source>
</evidence>
<dbReference type="CDD" id="cd03794">
    <property type="entry name" value="GT4_WbuB-like"/>
    <property type="match status" value="1"/>
</dbReference>
<keyword evidence="1" id="KW-0812">Transmembrane</keyword>